<sequence>MLIKKSVSKTGASCIFVSSGASVNPADAWSAYGASKAALNLFCTSLNKEEGDKIKTISIAPGVVDTEMQVDIREKFGSSMKPEALKRFTDLHEKGELLPPAVPGSIYANLALKGIPDDLSGQYIRYNNELLAQFLDQ</sequence>
<organism evidence="1 2">
    <name type="scientific">Ambrosiozyma monospora</name>
    <name type="common">Yeast</name>
    <name type="synonym">Endomycopsis monosporus</name>
    <dbReference type="NCBI Taxonomy" id="43982"/>
    <lineage>
        <taxon>Eukaryota</taxon>
        <taxon>Fungi</taxon>
        <taxon>Dikarya</taxon>
        <taxon>Ascomycota</taxon>
        <taxon>Saccharomycotina</taxon>
        <taxon>Pichiomycetes</taxon>
        <taxon>Pichiales</taxon>
        <taxon>Pichiaceae</taxon>
        <taxon>Ambrosiozyma</taxon>
    </lineage>
</organism>
<dbReference type="Proteomes" id="UP001165064">
    <property type="component" value="Unassembled WGS sequence"/>
</dbReference>
<dbReference type="EMBL" id="BSXS01010371">
    <property type="protein sequence ID" value="GME98083.1"/>
    <property type="molecule type" value="Genomic_DNA"/>
</dbReference>
<evidence type="ECO:0000313" key="2">
    <source>
        <dbReference type="Proteomes" id="UP001165064"/>
    </source>
</evidence>
<evidence type="ECO:0000313" key="1">
    <source>
        <dbReference type="EMBL" id="GME98083.1"/>
    </source>
</evidence>
<comment type="caution">
    <text evidence="1">The sequence shown here is derived from an EMBL/GenBank/DDBJ whole genome shotgun (WGS) entry which is preliminary data.</text>
</comment>
<proteinExistence type="predicted"/>
<keyword evidence="2" id="KW-1185">Reference proteome</keyword>
<reference evidence="1" key="1">
    <citation type="submission" date="2023-04" db="EMBL/GenBank/DDBJ databases">
        <title>Ambrosiozyma monospora NBRC 10751.</title>
        <authorList>
            <person name="Ichikawa N."/>
            <person name="Sato H."/>
            <person name="Tonouchi N."/>
        </authorList>
    </citation>
    <scope>NUCLEOTIDE SEQUENCE</scope>
    <source>
        <strain evidence="1">NBRC 10751</strain>
    </source>
</reference>
<protein>
    <submittedName>
        <fullName evidence="1">Unnamed protein product</fullName>
    </submittedName>
</protein>
<name>A0ACB5TZS8_AMBMO</name>
<gene>
    <name evidence="1" type="ORF">Amon02_001040000</name>
</gene>
<accession>A0ACB5TZS8</accession>